<accession>A0ABT5GGY6</accession>
<dbReference type="Proteomes" id="UP001150259">
    <property type="component" value="Unassembled WGS sequence"/>
</dbReference>
<keyword evidence="2" id="KW-1185">Reference proteome</keyword>
<proteinExistence type="predicted"/>
<name>A0ABT5GGY6_9MICO</name>
<gene>
    <name evidence="1" type="ORF">OO014_09605</name>
</gene>
<evidence type="ECO:0000313" key="1">
    <source>
        <dbReference type="EMBL" id="MDC5697512.1"/>
    </source>
</evidence>
<dbReference type="InterPro" id="IPR021243">
    <property type="entry name" value="DUF2804"/>
</dbReference>
<dbReference type="RefSeq" id="WP_272462089.1">
    <property type="nucleotide sequence ID" value="NZ_JAPFQL010000035.1"/>
</dbReference>
<reference evidence="1 2" key="1">
    <citation type="submission" date="2022-11" db="EMBL/GenBank/DDBJ databases">
        <title>Anaerobic phenanthrene biodegradation by a DNRA strain PheN6.</title>
        <authorList>
            <person name="Zhang Z."/>
        </authorList>
    </citation>
    <scope>NUCLEOTIDE SEQUENCE [LARGE SCALE GENOMIC DNA]</scope>
    <source>
        <strain evidence="1 2">PheN6</strain>
    </source>
</reference>
<dbReference type="Pfam" id="PF10974">
    <property type="entry name" value="DUF2804"/>
    <property type="match status" value="1"/>
</dbReference>
<protein>
    <submittedName>
        <fullName evidence="1">DUF2804 domain-containing protein</fullName>
    </submittedName>
</protein>
<evidence type="ECO:0000313" key="2">
    <source>
        <dbReference type="Proteomes" id="UP001150259"/>
    </source>
</evidence>
<sequence length="348" mass="37856">MADASLPQAIPSRPLPEREITSPVLLTLPDGHLNDAAVGWTRTPLVVTDGIGRGPRAWGRSRRWEQWTVVTATHVVGLSVSDVDYASLQGIWLLDRRSGEEITHDSVGVLGGSAALPGTLGRGSVRARTLPVRIDIDEVEGGTRLRAVGERIRVDIVAHRPERHECLGVVVPWSRRRFLYTVKDAARPAEGTVYIDGRPEPFPAGTSWATHDHGRGRWPRALAWTSGTGSGVSDGRAVGFHVGGRWSDGTGSAPNGLVVDGRLSKLSEELTWEHSPDDGFAPWRVQGDAVELTFTPEHARTAGPDVKVGPSTTKQFFGTWSGRVRDENGLWITIADIFGSAEEVRTRW</sequence>
<comment type="caution">
    <text evidence="1">The sequence shown here is derived from an EMBL/GenBank/DDBJ whole genome shotgun (WGS) entry which is preliminary data.</text>
</comment>
<dbReference type="PANTHER" id="PTHR35868">
    <property type="entry name" value="DUF2804 DOMAIN-CONTAINING PROTEIN-RELATED"/>
    <property type="match status" value="1"/>
</dbReference>
<dbReference type="EMBL" id="JAPFQL010000035">
    <property type="protein sequence ID" value="MDC5697512.1"/>
    <property type="molecule type" value="Genomic_DNA"/>
</dbReference>
<organism evidence="1 2">
    <name type="scientific">Intrasporangium calvum</name>
    <dbReference type="NCBI Taxonomy" id="53358"/>
    <lineage>
        <taxon>Bacteria</taxon>
        <taxon>Bacillati</taxon>
        <taxon>Actinomycetota</taxon>
        <taxon>Actinomycetes</taxon>
        <taxon>Micrococcales</taxon>
        <taxon>Intrasporangiaceae</taxon>
        <taxon>Intrasporangium</taxon>
    </lineage>
</organism>
<dbReference type="PANTHER" id="PTHR35868:SF3">
    <property type="entry name" value="DUF2804 DOMAIN-CONTAINING PROTEIN"/>
    <property type="match status" value="1"/>
</dbReference>